<feature type="non-terminal residue" evidence="1">
    <location>
        <position position="61"/>
    </location>
</feature>
<dbReference type="GeneID" id="25917097"/>
<dbReference type="RefSeq" id="XP_014144775.1">
    <property type="nucleotide sequence ID" value="XM_014289300.1"/>
</dbReference>
<evidence type="ECO:0000313" key="2">
    <source>
        <dbReference type="Proteomes" id="UP000054560"/>
    </source>
</evidence>
<name>A0A0L0F3W9_9EUKA</name>
<dbReference type="AlphaFoldDB" id="A0A0L0F3W9"/>
<dbReference type="EMBL" id="KQ250056">
    <property type="protein sequence ID" value="KNC70873.1"/>
    <property type="molecule type" value="Genomic_DNA"/>
</dbReference>
<gene>
    <name evidence="1" type="ORF">SARC_16593</name>
</gene>
<keyword evidence="2" id="KW-1185">Reference proteome</keyword>
<dbReference type="Proteomes" id="UP000054560">
    <property type="component" value="Unassembled WGS sequence"/>
</dbReference>
<reference evidence="1 2" key="1">
    <citation type="submission" date="2011-02" db="EMBL/GenBank/DDBJ databases">
        <title>The Genome Sequence of Sphaeroforma arctica JP610.</title>
        <authorList>
            <consortium name="The Broad Institute Genome Sequencing Platform"/>
            <person name="Russ C."/>
            <person name="Cuomo C."/>
            <person name="Young S.K."/>
            <person name="Zeng Q."/>
            <person name="Gargeya S."/>
            <person name="Alvarado L."/>
            <person name="Berlin A."/>
            <person name="Chapman S.B."/>
            <person name="Chen Z."/>
            <person name="Freedman E."/>
            <person name="Gellesch M."/>
            <person name="Goldberg J."/>
            <person name="Griggs A."/>
            <person name="Gujja S."/>
            <person name="Heilman E."/>
            <person name="Heiman D."/>
            <person name="Howarth C."/>
            <person name="Mehta T."/>
            <person name="Neiman D."/>
            <person name="Pearson M."/>
            <person name="Roberts A."/>
            <person name="Saif S."/>
            <person name="Shea T."/>
            <person name="Shenoy N."/>
            <person name="Sisk P."/>
            <person name="Stolte C."/>
            <person name="Sykes S."/>
            <person name="White J."/>
            <person name="Yandava C."/>
            <person name="Burger G."/>
            <person name="Gray M.W."/>
            <person name="Holland P.W.H."/>
            <person name="King N."/>
            <person name="Lang F.B.F."/>
            <person name="Roger A.J."/>
            <person name="Ruiz-Trillo I."/>
            <person name="Haas B."/>
            <person name="Nusbaum C."/>
            <person name="Birren B."/>
        </authorList>
    </citation>
    <scope>NUCLEOTIDE SEQUENCE [LARGE SCALE GENOMIC DNA]</scope>
    <source>
        <strain evidence="1 2">JP610</strain>
    </source>
</reference>
<protein>
    <submittedName>
        <fullName evidence="1">Uncharacterized protein</fullName>
    </submittedName>
</protein>
<evidence type="ECO:0000313" key="1">
    <source>
        <dbReference type="EMBL" id="KNC70873.1"/>
    </source>
</evidence>
<organism evidence="1 2">
    <name type="scientific">Sphaeroforma arctica JP610</name>
    <dbReference type="NCBI Taxonomy" id="667725"/>
    <lineage>
        <taxon>Eukaryota</taxon>
        <taxon>Ichthyosporea</taxon>
        <taxon>Ichthyophonida</taxon>
        <taxon>Sphaeroforma</taxon>
    </lineage>
</organism>
<proteinExistence type="predicted"/>
<sequence length="61" mass="6166">MNKCGNRFTDGHDTYARSSFSVLGVLTPTASMADAASVSGAGLGVNILNSPAEGQLPGSEH</sequence>
<accession>A0A0L0F3W9</accession>